<evidence type="ECO:0000313" key="2">
    <source>
        <dbReference type="EMBL" id="PNF24640.1"/>
    </source>
</evidence>
<proteinExistence type="predicted"/>
<dbReference type="InParanoid" id="A0A2J7Q7U6"/>
<evidence type="ECO:0000313" key="3">
    <source>
        <dbReference type="Proteomes" id="UP000235965"/>
    </source>
</evidence>
<comment type="caution">
    <text evidence="2">The sequence shown here is derived from an EMBL/GenBank/DDBJ whole genome shotgun (WGS) entry which is preliminary data.</text>
</comment>
<dbReference type="AlphaFoldDB" id="A0A2J7Q7U6"/>
<accession>A0A2J7Q7U6</accession>
<keyword evidence="1" id="KW-1133">Transmembrane helix</keyword>
<evidence type="ECO:0000256" key="1">
    <source>
        <dbReference type="SAM" id="Phobius"/>
    </source>
</evidence>
<keyword evidence="3" id="KW-1185">Reference proteome</keyword>
<reference evidence="2 3" key="1">
    <citation type="submission" date="2017-12" db="EMBL/GenBank/DDBJ databases">
        <title>Hemimetabolous genomes reveal molecular basis of termite eusociality.</title>
        <authorList>
            <person name="Harrison M.C."/>
            <person name="Jongepier E."/>
            <person name="Robertson H.M."/>
            <person name="Arning N."/>
            <person name="Bitard-Feildel T."/>
            <person name="Chao H."/>
            <person name="Childers C.P."/>
            <person name="Dinh H."/>
            <person name="Doddapaneni H."/>
            <person name="Dugan S."/>
            <person name="Gowin J."/>
            <person name="Greiner C."/>
            <person name="Han Y."/>
            <person name="Hu H."/>
            <person name="Hughes D.S.T."/>
            <person name="Huylmans A.-K."/>
            <person name="Kemena C."/>
            <person name="Kremer L.P.M."/>
            <person name="Lee S.L."/>
            <person name="Lopez-Ezquerra A."/>
            <person name="Mallet L."/>
            <person name="Monroy-Kuhn J.M."/>
            <person name="Moser A."/>
            <person name="Murali S.C."/>
            <person name="Muzny D.M."/>
            <person name="Otani S."/>
            <person name="Piulachs M.-D."/>
            <person name="Poelchau M."/>
            <person name="Qu J."/>
            <person name="Schaub F."/>
            <person name="Wada-Katsumata A."/>
            <person name="Worley K.C."/>
            <person name="Xie Q."/>
            <person name="Ylla G."/>
            <person name="Poulsen M."/>
            <person name="Gibbs R.A."/>
            <person name="Schal C."/>
            <person name="Richards S."/>
            <person name="Belles X."/>
            <person name="Korb J."/>
            <person name="Bornberg-Bauer E."/>
        </authorList>
    </citation>
    <scope>NUCLEOTIDE SEQUENCE [LARGE SCALE GENOMIC DNA]</scope>
    <source>
        <tissue evidence="2">Whole body</tissue>
    </source>
</reference>
<sequence>MDGCTEVLMETKGGIQSTHGRALKAGYSSCVVCLLVMLLYISCLPEMQIEL</sequence>
<gene>
    <name evidence="2" type="ORF">B7P43_G00744</name>
</gene>
<dbReference type="Proteomes" id="UP000235965">
    <property type="component" value="Unassembled WGS sequence"/>
</dbReference>
<dbReference type="EMBL" id="NEVH01017440">
    <property type="protein sequence ID" value="PNF24640.1"/>
    <property type="molecule type" value="Genomic_DNA"/>
</dbReference>
<keyword evidence="1" id="KW-0812">Transmembrane</keyword>
<protein>
    <submittedName>
        <fullName evidence="2">Uncharacterized protein</fullName>
    </submittedName>
</protein>
<organism evidence="2 3">
    <name type="scientific">Cryptotermes secundus</name>
    <dbReference type="NCBI Taxonomy" id="105785"/>
    <lineage>
        <taxon>Eukaryota</taxon>
        <taxon>Metazoa</taxon>
        <taxon>Ecdysozoa</taxon>
        <taxon>Arthropoda</taxon>
        <taxon>Hexapoda</taxon>
        <taxon>Insecta</taxon>
        <taxon>Pterygota</taxon>
        <taxon>Neoptera</taxon>
        <taxon>Polyneoptera</taxon>
        <taxon>Dictyoptera</taxon>
        <taxon>Blattodea</taxon>
        <taxon>Blattoidea</taxon>
        <taxon>Termitoidae</taxon>
        <taxon>Kalotermitidae</taxon>
        <taxon>Cryptotermitinae</taxon>
        <taxon>Cryptotermes</taxon>
    </lineage>
</organism>
<feature type="transmembrane region" description="Helical" evidence="1">
    <location>
        <begin position="25"/>
        <end position="44"/>
    </location>
</feature>
<keyword evidence="1" id="KW-0472">Membrane</keyword>
<name>A0A2J7Q7U6_9NEOP</name>